<evidence type="ECO:0000313" key="3">
    <source>
        <dbReference type="Proteomes" id="UP001341281"/>
    </source>
</evidence>
<keyword evidence="3" id="KW-1185">Reference proteome</keyword>
<dbReference type="AlphaFoldDB" id="A0AAQ3T9W5"/>
<gene>
    <name evidence="2" type="ORF">U9M48_018070</name>
</gene>
<name>A0AAQ3T9W5_PASNO</name>
<dbReference type="EMBL" id="CP144748">
    <property type="protein sequence ID" value="WVZ69256.1"/>
    <property type="molecule type" value="Genomic_DNA"/>
</dbReference>
<evidence type="ECO:0000256" key="1">
    <source>
        <dbReference type="SAM" id="MobiDB-lite"/>
    </source>
</evidence>
<sequence>MAGMVQARQILAGLRAPLHNGRASGVRPLLRQQESLWETATGLPSFSAKNLIFYLAQLDVWEELLEKGILWRVGDDEETNSWNEDIIQKCFSKEDAERILQIPLSSTSCDDFPSWPLSKSGATEDEDSAMANVS</sequence>
<organism evidence="2 3">
    <name type="scientific">Paspalum notatum var. saurae</name>
    <dbReference type="NCBI Taxonomy" id="547442"/>
    <lineage>
        <taxon>Eukaryota</taxon>
        <taxon>Viridiplantae</taxon>
        <taxon>Streptophyta</taxon>
        <taxon>Embryophyta</taxon>
        <taxon>Tracheophyta</taxon>
        <taxon>Spermatophyta</taxon>
        <taxon>Magnoliopsida</taxon>
        <taxon>Liliopsida</taxon>
        <taxon>Poales</taxon>
        <taxon>Poaceae</taxon>
        <taxon>PACMAD clade</taxon>
        <taxon>Panicoideae</taxon>
        <taxon>Andropogonodae</taxon>
        <taxon>Paspaleae</taxon>
        <taxon>Paspalinae</taxon>
        <taxon>Paspalum</taxon>
    </lineage>
</organism>
<accession>A0AAQ3T9W5</accession>
<evidence type="ECO:0000313" key="2">
    <source>
        <dbReference type="EMBL" id="WVZ69256.1"/>
    </source>
</evidence>
<feature type="region of interest" description="Disordered" evidence="1">
    <location>
        <begin position="108"/>
        <end position="134"/>
    </location>
</feature>
<protein>
    <submittedName>
        <fullName evidence="2">Uncharacterized protein</fullName>
    </submittedName>
</protein>
<proteinExistence type="predicted"/>
<reference evidence="2 3" key="1">
    <citation type="submission" date="2024-02" db="EMBL/GenBank/DDBJ databases">
        <title>High-quality chromosome-scale genome assembly of Pensacola bahiagrass (Paspalum notatum Flugge var. saurae).</title>
        <authorList>
            <person name="Vega J.M."/>
            <person name="Podio M."/>
            <person name="Orjuela J."/>
            <person name="Siena L.A."/>
            <person name="Pessino S.C."/>
            <person name="Combes M.C."/>
            <person name="Mariac C."/>
            <person name="Albertini E."/>
            <person name="Pupilli F."/>
            <person name="Ortiz J.P.A."/>
            <person name="Leblanc O."/>
        </authorList>
    </citation>
    <scope>NUCLEOTIDE SEQUENCE [LARGE SCALE GENOMIC DNA]</scope>
    <source>
        <strain evidence="2">R1</strain>
        <tissue evidence="2">Leaf</tissue>
    </source>
</reference>
<dbReference type="Proteomes" id="UP001341281">
    <property type="component" value="Chromosome 04"/>
</dbReference>